<sequence>MRKNLLLALTFLSGTALYGAYAETQSLAPEEARTDQLNRSVAAGNAKADAEYQAAQDRYNQQQAHYQQQQAAYDQDAIRYLAAKDRYAAERARYQRGEWPKRYEKLSFVDSDSVMGAPVETSSGTRVGHVEGLARTDGRIQAVRVAMDGGSKHVWIERGDLKFDTEDRLLVTDFAHHDLVSMSAEQY</sequence>
<feature type="signal peptide" evidence="2">
    <location>
        <begin position="1"/>
        <end position="22"/>
    </location>
</feature>
<feature type="chain" id="PRO_5033047530" description="PRC-barrel domain-containing protein" evidence="2">
    <location>
        <begin position="23"/>
        <end position="187"/>
    </location>
</feature>
<evidence type="ECO:0000313" key="3">
    <source>
        <dbReference type="EMBL" id="NIK87361.1"/>
    </source>
</evidence>
<organism evidence="3 4">
    <name type="scientific">Rhizomicrobium palustre</name>
    <dbReference type="NCBI Taxonomy" id="189966"/>
    <lineage>
        <taxon>Bacteria</taxon>
        <taxon>Pseudomonadati</taxon>
        <taxon>Pseudomonadota</taxon>
        <taxon>Alphaproteobacteria</taxon>
        <taxon>Micropepsales</taxon>
        <taxon>Micropepsaceae</taxon>
        <taxon>Rhizomicrobium</taxon>
    </lineage>
</organism>
<dbReference type="EMBL" id="JAASRM010000001">
    <property type="protein sequence ID" value="NIK87361.1"/>
    <property type="molecule type" value="Genomic_DNA"/>
</dbReference>
<proteinExistence type="predicted"/>
<name>A0A846MW26_9PROT</name>
<dbReference type="RefSeq" id="WP_167080906.1">
    <property type="nucleotide sequence ID" value="NZ_BAAADC010000001.1"/>
</dbReference>
<comment type="caution">
    <text evidence="3">The sequence shown here is derived from an EMBL/GenBank/DDBJ whole genome shotgun (WGS) entry which is preliminary data.</text>
</comment>
<protein>
    <recommendedName>
        <fullName evidence="5">PRC-barrel domain-containing protein</fullName>
    </recommendedName>
</protein>
<evidence type="ECO:0000313" key="4">
    <source>
        <dbReference type="Proteomes" id="UP000570514"/>
    </source>
</evidence>
<keyword evidence="1" id="KW-0175">Coiled coil</keyword>
<keyword evidence="4" id="KW-1185">Reference proteome</keyword>
<dbReference type="Proteomes" id="UP000570514">
    <property type="component" value="Unassembled WGS sequence"/>
</dbReference>
<evidence type="ECO:0008006" key="5">
    <source>
        <dbReference type="Google" id="ProtNLM"/>
    </source>
</evidence>
<accession>A0A846MW26</accession>
<evidence type="ECO:0000256" key="1">
    <source>
        <dbReference type="SAM" id="Coils"/>
    </source>
</evidence>
<dbReference type="Gene3D" id="2.30.30.240">
    <property type="entry name" value="PRC-barrel domain"/>
    <property type="match status" value="1"/>
</dbReference>
<gene>
    <name evidence="3" type="ORF">FHS83_000679</name>
</gene>
<dbReference type="SUPFAM" id="SSF50346">
    <property type="entry name" value="PRC-barrel domain"/>
    <property type="match status" value="1"/>
</dbReference>
<evidence type="ECO:0000256" key="2">
    <source>
        <dbReference type="SAM" id="SignalP"/>
    </source>
</evidence>
<dbReference type="InterPro" id="IPR011033">
    <property type="entry name" value="PRC_barrel-like_sf"/>
</dbReference>
<keyword evidence="2" id="KW-0732">Signal</keyword>
<dbReference type="AlphaFoldDB" id="A0A846MW26"/>
<reference evidence="3 4" key="1">
    <citation type="submission" date="2020-03" db="EMBL/GenBank/DDBJ databases">
        <title>Genomic Encyclopedia of Type Strains, Phase IV (KMG-IV): sequencing the most valuable type-strain genomes for metagenomic binning, comparative biology and taxonomic classification.</title>
        <authorList>
            <person name="Goeker M."/>
        </authorList>
    </citation>
    <scope>NUCLEOTIDE SEQUENCE [LARGE SCALE GENOMIC DNA]</scope>
    <source>
        <strain evidence="3 4">DSM 19867</strain>
    </source>
</reference>
<feature type="coiled-coil region" evidence="1">
    <location>
        <begin position="45"/>
        <end position="72"/>
    </location>
</feature>
<dbReference type="Gene3D" id="6.10.250.2200">
    <property type="match status" value="1"/>
</dbReference>